<evidence type="ECO:0000313" key="6">
    <source>
        <dbReference type="EMBL" id="SPQ97477.1"/>
    </source>
</evidence>
<evidence type="ECO:0000256" key="2">
    <source>
        <dbReference type="ARBA" id="ARBA00022574"/>
    </source>
</evidence>
<evidence type="ECO:0000313" key="7">
    <source>
        <dbReference type="Proteomes" id="UP000290189"/>
    </source>
</evidence>
<geneLocation type="mitochondrion" evidence="6"/>
<dbReference type="AlphaFoldDB" id="A0A3P3YBF3"/>
<evidence type="ECO:0000256" key="4">
    <source>
        <dbReference type="PROSITE-ProRule" id="PRU00221"/>
    </source>
</evidence>
<dbReference type="Gene3D" id="2.130.10.10">
    <property type="entry name" value="YVTN repeat-like/Quinoprotein amine dehydrogenase"/>
    <property type="match status" value="2"/>
</dbReference>
<dbReference type="CDD" id="cd00200">
    <property type="entry name" value="WD40"/>
    <property type="match status" value="1"/>
</dbReference>
<feature type="repeat" description="WD" evidence="4">
    <location>
        <begin position="168"/>
        <end position="209"/>
    </location>
</feature>
<dbReference type="Pfam" id="PF00400">
    <property type="entry name" value="WD40"/>
    <property type="match status" value="5"/>
</dbReference>
<dbReference type="SUPFAM" id="SSF50978">
    <property type="entry name" value="WD40 repeat-like"/>
    <property type="match status" value="1"/>
</dbReference>
<keyword evidence="3" id="KW-0677">Repeat</keyword>
<dbReference type="InterPro" id="IPR015943">
    <property type="entry name" value="WD40/YVTN_repeat-like_dom_sf"/>
</dbReference>
<feature type="repeat" description="WD" evidence="4">
    <location>
        <begin position="120"/>
        <end position="161"/>
    </location>
</feature>
<accession>A0A3P3YBF3</accession>
<dbReference type="EMBL" id="OVEO01000007">
    <property type="protein sequence ID" value="SPQ97477.1"/>
    <property type="molecule type" value="Genomic_DNA"/>
</dbReference>
<organism evidence="6 7">
    <name type="scientific">Plasmodiophora brassicae</name>
    <name type="common">Clubroot disease agent</name>
    <dbReference type="NCBI Taxonomy" id="37360"/>
    <lineage>
        <taxon>Eukaryota</taxon>
        <taxon>Sar</taxon>
        <taxon>Rhizaria</taxon>
        <taxon>Endomyxa</taxon>
        <taxon>Phytomyxea</taxon>
        <taxon>Plasmodiophorida</taxon>
        <taxon>Plasmodiophoridae</taxon>
        <taxon>Plasmodiophora</taxon>
    </lineage>
</organism>
<feature type="region of interest" description="Disordered" evidence="5">
    <location>
        <begin position="498"/>
        <end position="573"/>
    </location>
</feature>
<sequence>MGDTSGDIANRCQLRMYLGVDLDEQAPHGAAVQSMAIVADDADVVFTGSRDATIKQWVVTETYDDDGRAVGRAFQCDATYRAHTDWVTGLVAVGDRLLSASCDRSVRVWERASGRCLTTARFHADYVESIGVARDANVAVSAGLDNQLYLWDLQDMRAPTRAFTDDGAGEHCTSFYAVDVDPGARAIVSGSSDKFVRVWDPRMGRLVMRLPGHTLNVRDVRLNASATAAVSGSSDHTVRRWDLGQQRCVDMHTPLVQDAVWTLAVDDTWSRVYAAGRSQHVACINLDRRQTSLVATAADGVHVNCLRLDGTGQGLFLATNDAIVTCLDVSALEGRPDRLPAGFLRDEPSGRHDNNTNGDDDDGGVVACPPCRRTTRDVAGRAPVVAAHALNDGRRVLARDRVGVITLWNVVEQRRVSTFPKGTQISDLVARLDADVSLPSWFTIDLHLGALGIVLSRSAAFAAEAWVEPNEQTEADQVRYGLVKVNLGAMALRNALARSPAGPQAPGPDDDVGADGIRVSRSPHPPRQRPRWFGWDSAAPNDDDLSDLLPGPDPHQPLQSPKRHADGDDAGPDLPCLIVSQQVVHGNAALFRVLNLYDRDQYDAILPPWVRAWVVDGSLPAVRPSETRFDIGPDPSDALPDLPDGSAMKAEDSLTMRRLAAYLVTRLAGVVDDPSLDAYVGGGADPDHPERVVEILCEGRVLPATMSLRTARTFAWTSKRGPFTLTYRRARHDEAGGAGPAGS</sequence>
<comment type="similarity">
    <text evidence="1">Belongs to the WD repeat WDR48 family.</text>
</comment>
<dbReference type="SMART" id="SM00320">
    <property type="entry name" value="WD40"/>
    <property type="match status" value="6"/>
</dbReference>
<dbReference type="InterPro" id="IPR020472">
    <property type="entry name" value="WD40_PAC1"/>
</dbReference>
<evidence type="ECO:0000256" key="1">
    <source>
        <dbReference type="ARBA" id="ARBA00006917"/>
    </source>
</evidence>
<dbReference type="PANTHER" id="PTHR19848">
    <property type="entry name" value="WD40 REPEAT PROTEIN"/>
    <property type="match status" value="1"/>
</dbReference>
<dbReference type="PRINTS" id="PR00320">
    <property type="entry name" value="GPROTEINBRPT"/>
</dbReference>
<feature type="repeat" description="WD" evidence="4">
    <location>
        <begin position="210"/>
        <end position="251"/>
    </location>
</feature>
<keyword evidence="2 4" id="KW-0853">WD repeat</keyword>
<feature type="repeat" description="WD" evidence="4">
    <location>
        <begin position="80"/>
        <end position="119"/>
    </location>
</feature>
<dbReference type="PROSITE" id="PS50082">
    <property type="entry name" value="WD_REPEATS_2"/>
    <property type="match status" value="4"/>
</dbReference>
<dbReference type="Proteomes" id="UP000290189">
    <property type="component" value="Unassembled WGS sequence"/>
</dbReference>
<reference evidence="6 7" key="1">
    <citation type="submission" date="2018-03" db="EMBL/GenBank/DDBJ databases">
        <authorList>
            <person name="Fogelqvist J."/>
        </authorList>
    </citation>
    <scope>NUCLEOTIDE SEQUENCE [LARGE SCALE GENOMIC DNA]</scope>
</reference>
<feature type="compositionally biased region" description="Basic and acidic residues" evidence="5">
    <location>
        <begin position="339"/>
        <end position="354"/>
    </location>
</feature>
<dbReference type="Pfam" id="PF11816">
    <property type="entry name" value="DUF3337"/>
    <property type="match status" value="1"/>
</dbReference>
<dbReference type="InterPro" id="IPR019775">
    <property type="entry name" value="WD40_repeat_CS"/>
</dbReference>
<evidence type="ECO:0000256" key="3">
    <source>
        <dbReference type="ARBA" id="ARBA00022737"/>
    </source>
</evidence>
<keyword evidence="6" id="KW-0496">Mitochondrion</keyword>
<dbReference type="InterPro" id="IPR036322">
    <property type="entry name" value="WD40_repeat_dom_sf"/>
</dbReference>
<dbReference type="InterPro" id="IPR001680">
    <property type="entry name" value="WD40_rpt"/>
</dbReference>
<name>A0A3P3YBF3_PLABS</name>
<proteinExistence type="inferred from homology"/>
<gene>
    <name evidence="6" type="ORF">PLBR_LOCUS4692</name>
</gene>
<dbReference type="PANTHER" id="PTHR19848:SF8">
    <property type="entry name" value="F-BOX AND WD REPEAT DOMAIN CONTAINING 7"/>
    <property type="match status" value="1"/>
</dbReference>
<evidence type="ECO:0000256" key="5">
    <source>
        <dbReference type="SAM" id="MobiDB-lite"/>
    </source>
</evidence>
<dbReference type="PROSITE" id="PS00678">
    <property type="entry name" value="WD_REPEATS_1"/>
    <property type="match status" value="1"/>
</dbReference>
<dbReference type="InterPro" id="IPR021772">
    <property type="entry name" value="WDR48/Bun107"/>
</dbReference>
<feature type="region of interest" description="Disordered" evidence="5">
    <location>
        <begin position="339"/>
        <end position="366"/>
    </location>
</feature>
<dbReference type="PROSITE" id="PS50294">
    <property type="entry name" value="WD_REPEATS_REGION"/>
    <property type="match status" value="3"/>
</dbReference>
<protein>
    <submittedName>
        <fullName evidence="6">Uncharacterized protein</fullName>
    </submittedName>
</protein>